<dbReference type="EMBL" id="AP025314">
    <property type="protein sequence ID" value="BDD08947.1"/>
    <property type="molecule type" value="Genomic_DNA"/>
</dbReference>
<dbReference type="Pfam" id="PF12704">
    <property type="entry name" value="MacB_PCD"/>
    <property type="match status" value="1"/>
</dbReference>
<feature type="transmembrane region" description="Helical" evidence="7">
    <location>
        <begin position="382"/>
        <end position="402"/>
    </location>
</feature>
<keyword evidence="10" id="KW-0067">ATP-binding</keyword>
<feature type="transmembrane region" description="Helical" evidence="7">
    <location>
        <begin position="287"/>
        <end position="311"/>
    </location>
</feature>
<comment type="subcellular location">
    <subcellularLocation>
        <location evidence="1">Cell membrane</location>
        <topology evidence="1">Multi-pass membrane protein</topology>
    </subcellularLocation>
</comment>
<evidence type="ECO:0000259" key="9">
    <source>
        <dbReference type="Pfam" id="PF12704"/>
    </source>
</evidence>
<feature type="transmembrane region" description="Helical" evidence="7">
    <location>
        <begin position="340"/>
        <end position="362"/>
    </location>
</feature>
<sequence>MFDYEKWQEILATVSKNKLRTALTMFGVFWGIFMLIILLGAGQGLKNGVAGDFAAWNTNSGFVWTQKTTMPYAGFKPGRYYQLDWDDYLNIRDQTEGLQYLAPRIQLGNYGNNNNVVRDQESGAFSVYGDTPQYAKIALRDYPKGRFINENDMAEKRKVCVIGKRVQEVLYKDDETVIGTHIRINGIFFKVIGIYHSRRKQGAKYDEDDIHIPFTTYQNAFGSGNRVGWFAFGAFPDYDATKVESSIRKAVGARHSVHPDDKAAIGSANLSKEFNQIKGLFLGIEGFNWLVGACTLLAGAIGISNIMLIVVKERTKEIGIRKSLGATPWSIISLILQESVALTAFAGLLGLLFGVGVLEYLSKMMGGPGGGSGVFTDPTVDFNVAMVALIVIILFGLVAGLLPAKKAASIHPIEAMRAD</sequence>
<keyword evidence="3 7" id="KW-0812">Transmembrane</keyword>
<dbReference type="InterPro" id="IPR025857">
    <property type="entry name" value="MacB_PCD"/>
</dbReference>
<dbReference type="KEGG" id="fax:FUAX_13790"/>
<evidence type="ECO:0000256" key="6">
    <source>
        <dbReference type="ARBA" id="ARBA00038076"/>
    </source>
</evidence>
<dbReference type="InterPro" id="IPR003838">
    <property type="entry name" value="ABC3_permease_C"/>
</dbReference>
<feature type="domain" description="ABC3 transporter permease C-terminal" evidence="8">
    <location>
        <begin position="290"/>
        <end position="412"/>
    </location>
</feature>
<dbReference type="RefSeq" id="WP_338394173.1">
    <property type="nucleotide sequence ID" value="NZ_AP025314.1"/>
</dbReference>
<accession>A0AAU9CU32</accession>
<keyword evidence="4 7" id="KW-1133">Transmembrane helix</keyword>
<keyword evidence="5 7" id="KW-0472">Membrane</keyword>
<evidence type="ECO:0000256" key="3">
    <source>
        <dbReference type="ARBA" id="ARBA00022692"/>
    </source>
</evidence>
<dbReference type="PANTHER" id="PTHR30572">
    <property type="entry name" value="MEMBRANE COMPONENT OF TRANSPORTER-RELATED"/>
    <property type="match status" value="1"/>
</dbReference>
<dbReference type="GO" id="GO:0005886">
    <property type="term" value="C:plasma membrane"/>
    <property type="evidence" value="ECO:0007669"/>
    <property type="project" value="UniProtKB-SubCell"/>
</dbReference>
<proteinExistence type="inferred from homology"/>
<dbReference type="GO" id="GO:0005524">
    <property type="term" value="F:ATP binding"/>
    <property type="evidence" value="ECO:0007669"/>
    <property type="project" value="UniProtKB-KW"/>
</dbReference>
<dbReference type="PANTHER" id="PTHR30572:SF4">
    <property type="entry name" value="ABC TRANSPORTER PERMEASE YTRF"/>
    <property type="match status" value="1"/>
</dbReference>
<evidence type="ECO:0000256" key="1">
    <source>
        <dbReference type="ARBA" id="ARBA00004651"/>
    </source>
</evidence>
<protein>
    <submittedName>
        <fullName evidence="10">ABC transporter ATP-binding protein</fullName>
    </submittedName>
</protein>
<reference evidence="10 11" key="1">
    <citation type="submission" date="2021-12" db="EMBL/GenBank/DDBJ databases">
        <title>Genome sequencing of bacteria with rrn-lacking chromosome and rrn-plasmid.</title>
        <authorList>
            <person name="Anda M."/>
            <person name="Iwasaki W."/>
        </authorList>
    </citation>
    <scope>NUCLEOTIDE SEQUENCE [LARGE SCALE GENOMIC DNA]</scope>
    <source>
        <strain evidence="10 11">DSM 100852</strain>
    </source>
</reference>
<keyword evidence="10" id="KW-0547">Nucleotide-binding</keyword>
<evidence type="ECO:0000256" key="2">
    <source>
        <dbReference type="ARBA" id="ARBA00022475"/>
    </source>
</evidence>
<gene>
    <name evidence="10" type="ORF">FUAX_13790</name>
</gene>
<dbReference type="Pfam" id="PF02687">
    <property type="entry name" value="FtsX"/>
    <property type="match status" value="1"/>
</dbReference>
<keyword evidence="11" id="KW-1185">Reference proteome</keyword>
<evidence type="ECO:0000256" key="7">
    <source>
        <dbReference type="SAM" id="Phobius"/>
    </source>
</evidence>
<comment type="similarity">
    <text evidence="6">Belongs to the ABC-4 integral membrane protein family.</text>
</comment>
<evidence type="ECO:0000259" key="8">
    <source>
        <dbReference type="Pfam" id="PF02687"/>
    </source>
</evidence>
<evidence type="ECO:0000313" key="10">
    <source>
        <dbReference type="EMBL" id="BDD08947.1"/>
    </source>
</evidence>
<dbReference type="InterPro" id="IPR050250">
    <property type="entry name" value="Macrolide_Exporter_MacB"/>
</dbReference>
<feature type="domain" description="MacB-like periplasmic core" evidence="9">
    <location>
        <begin position="21"/>
        <end position="249"/>
    </location>
</feature>
<evidence type="ECO:0000256" key="4">
    <source>
        <dbReference type="ARBA" id="ARBA00022989"/>
    </source>
</evidence>
<dbReference type="GO" id="GO:0022857">
    <property type="term" value="F:transmembrane transporter activity"/>
    <property type="evidence" value="ECO:0007669"/>
    <property type="project" value="TreeGrafter"/>
</dbReference>
<evidence type="ECO:0000313" key="11">
    <source>
        <dbReference type="Proteomes" id="UP001348817"/>
    </source>
</evidence>
<keyword evidence="2" id="KW-1003">Cell membrane</keyword>
<feature type="transmembrane region" description="Helical" evidence="7">
    <location>
        <begin position="21"/>
        <end position="41"/>
    </location>
</feature>
<evidence type="ECO:0000256" key="5">
    <source>
        <dbReference type="ARBA" id="ARBA00023136"/>
    </source>
</evidence>
<organism evidence="10 11">
    <name type="scientific">Fulvitalea axinellae</name>
    <dbReference type="NCBI Taxonomy" id="1182444"/>
    <lineage>
        <taxon>Bacteria</taxon>
        <taxon>Pseudomonadati</taxon>
        <taxon>Bacteroidota</taxon>
        <taxon>Cytophagia</taxon>
        <taxon>Cytophagales</taxon>
        <taxon>Persicobacteraceae</taxon>
        <taxon>Fulvitalea</taxon>
    </lineage>
</organism>
<dbReference type="AlphaFoldDB" id="A0AAU9CU32"/>
<name>A0AAU9CU32_9BACT</name>
<dbReference type="Proteomes" id="UP001348817">
    <property type="component" value="Chromosome"/>
</dbReference>